<dbReference type="EMBL" id="MCAQ01000001">
    <property type="protein sequence ID" value="RKF42080.1"/>
    <property type="molecule type" value="Genomic_DNA"/>
</dbReference>
<feature type="signal peptide" evidence="8">
    <location>
        <begin position="1"/>
        <end position="29"/>
    </location>
</feature>
<dbReference type="InterPro" id="IPR008969">
    <property type="entry name" value="CarboxyPept-like_regulatory"/>
</dbReference>
<proteinExistence type="inferred from homology"/>
<dbReference type="InterPro" id="IPR012910">
    <property type="entry name" value="Plug_dom"/>
</dbReference>
<name>A0A420GA63_9SPHI</name>
<organism evidence="10 11">
    <name type="scientific">Sphingobacterium siyangense</name>
    <dbReference type="NCBI Taxonomy" id="459529"/>
    <lineage>
        <taxon>Bacteria</taxon>
        <taxon>Pseudomonadati</taxon>
        <taxon>Bacteroidota</taxon>
        <taxon>Sphingobacteriia</taxon>
        <taxon>Sphingobacteriales</taxon>
        <taxon>Sphingobacteriaceae</taxon>
        <taxon>Sphingobacterium</taxon>
    </lineage>
</organism>
<feature type="chain" id="PRO_5019240540" description="TonB-dependent receptor plug domain-containing protein" evidence="8">
    <location>
        <begin position="30"/>
        <end position="1069"/>
    </location>
</feature>
<evidence type="ECO:0000256" key="4">
    <source>
        <dbReference type="ARBA" id="ARBA00022692"/>
    </source>
</evidence>
<evidence type="ECO:0000313" key="10">
    <source>
        <dbReference type="EMBL" id="RKF42080.1"/>
    </source>
</evidence>
<dbReference type="InterPro" id="IPR023996">
    <property type="entry name" value="TonB-dep_OMP_SusC/RagA"/>
</dbReference>
<keyword evidence="3 7" id="KW-1134">Transmembrane beta strand</keyword>
<keyword evidence="6 7" id="KW-0998">Cell outer membrane</keyword>
<comment type="caution">
    <text evidence="10">The sequence shown here is derived from an EMBL/GenBank/DDBJ whole genome shotgun (WGS) entry which is preliminary data.</text>
</comment>
<dbReference type="NCBIfam" id="TIGR04056">
    <property type="entry name" value="OMP_RagA_SusC"/>
    <property type="match status" value="1"/>
</dbReference>
<dbReference type="NCBIfam" id="TIGR04057">
    <property type="entry name" value="SusC_RagA_signa"/>
    <property type="match status" value="1"/>
</dbReference>
<dbReference type="GO" id="GO:0009279">
    <property type="term" value="C:cell outer membrane"/>
    <property type="evidence" value="ECO:0007669"/>
    <property type="project" value="UniProtKB-SubCell"/>
</dbReference>
<dbReference type="AlphaFoldDB" id="A0A420GA63"/>
<comment type="subcellular location">
    <subcellularLocation>
        <location evidence="1 7">Cell outer membrane</location>
        <topology evidence="1 7">Multi-pass membrane protein</topology>
    </subcellularLocation>
</comment>
<evidence type="ECO:0000313" key="11">
    <source>
        <dbReference type="Proteomes" id="UP000286402"/>
    </source>
</evidence>
<sequence>MKPTHVKRRYLFKALGLLIVFMQSAISFAQSIVNGTIRNRDEQPIAGATVKVVGTSVTTRTDQKGSFTVQVDRLPAELQVSYIGYLSQSRKITVAGTQSFVLQSDERQIDEVVVVAYGTQKKNNVVGSVVQIGGDQLKKAPSMNLTNALVGRVPGLTALQQSGRPGADNATLYLRGVGTYGGNRSPLVIVDDIERPLSTLAYLDPSEIETISFLKDAVSTAAYGVQAANGIILVKTKNGRKEQTKVTYDFGYSIGQNTRFPKFLNGPDYMNWYNKGTELDNDFLRNTKQTEAPYIYTQELIDAVANGTNTNPLFGNTDWIGLLADNNSYSQHHAATISGGASKTQYFASVSHMNQDGVIDNTNFKRYNIRTNLKSELNEYLTVGLNIGLRNQNTNLPGISPDNSAYMNPFYQAVRMLPNLPMYAPNGLPVAYQAGAGWVNPIASVANSGYQKLKSNIFQGTANIDFKVPGVTGLLAKVQGAYDYNSDESKSWLTPYPTMGRQRDQVAGDFVAMTTLPGITKTSLRQSFAASYRSTWQASLNYNRTFGDHSFGVLGLYEYAKTHGNQFGAGASNFPISIIQEINYGSASQEDIIKSTGSSDAESARAGFVTRLNYAFRDRYLVELVSRWDASANFAKENRWKSFPAIGLGWVVSNESFFKEAVPFADFLKLKGSIGRTGNDRAQLGSFPYINTLSQNTTPVIVIDGKPVKALYTNAPQNPLLKWEESTTSNVGFESRFLNGKFGFDFEWFYRYTSGILGQVGNLYPASMGGYFPSLANIGEVDNRGFDAQLRYNDRFGEFKLGVTGNINWAKNRYLKLDEANGIPSWQSLIGKPIGTKIGFVKEGMVQTWEEARNTPSPSSGFMAPGFFKFKDLNGDGRITRTDDMTYIGRSNVPELTFGLNFDMAYKGFDFSALLQGAARVDVALAGAYEGSSGTSGVEDNTPFTRPFYNYGNSPYFLVENSWREDNPNAEFPRMSAYKATGMSTNNANANSGWIRKGDYLRLKSVQLGYTFPKGLLNAAKIEHVRVFASGSNLFTWDYLKYLDPEMPNVNNGFYPQQRIFEFGLSVTF</sequence>
<evidence type="ECO:0000256" key="8">
    <source>
        <dbReference type="SAM" id="SignalP"/>
    </source>
</evidence>
<keyword evidence="8" id="KW-0732">Signal</keyword>
<dbReference type="InterPro" id="IPR023997">
    <property type="entry name" value="TonB-dep_OMP_SusC/RagA_CS"/>
</dbReference>
<dbReference type="Gene3D" id="2.60.40.1120">
    <property type="entry name" value="Carboxypeptidase-like, regulatory domain"/>
    <property type="match status" value="1"/>
</dbReference>
<dbReference type="SUPFAM" id="SSF56935">
    <property type="entry name" value="Porins"/>
    <property type="match status" value="1"/>
</dbReference>
<keyword evidence="2 7" id="KW-0813">Transport</keyword>
<gene>
    <name evidence="10" type="ORF">BCY89_00860</name>
</gene>
<evidence type="ECO:0000256" key="2">
    <source>
        <dbReference type="ARBA" id="ARBA00022448"/>
    </source>
</evidence>
<dbReference type="PROSITE" id="PS52016">
    <property type="entry name" value="TONB_DEPENDENT_REC_3"/>
    <property type="match status" value="1"/>
</dbReference>
<dbReference type="FunFam" id="2.170.130.10:FF:000003">
    <property type="entry name" value="SusC/RagA family TonB-linked outer membrane protein"/>
    <property type="match status" value="1"/>
</dbReference>
<dbReference type="Gene3D" id="2.170.130.10">
    <property type="entry name" value="TonB-dependent receptor, plug domain"/>
    <property type="match status" value="1"/>
</dbReference>
<evidence type="ECO:0000256" key="3">
    <source>
        <dbReference type="ARBA" id="ARBA00022452"/>
    </source>
</evidence>
<protein>
    <recommendedName>
        <fullName evidence="9">TonB-dependent receptor plug domain-containing protein</fullName>
    </recommendedName>
</protein>
<dbReference type="RefSeq" id="WP_120332481.1">
    <property type="nucleotide sequence ID" value="NZ_JBARTG010000219.1"/>
</dbReference>
<evidence type="ECO:0000256" key="7">
    <source>
        <dbReference type="PROSITE-ProRule" id="PRU01360"/>
    </source>
</evidence>
<keyword evidence="5 7" id="KW-0472">Membrane</keyword>
<accession>A0A420GA63</accession>
<evidence type="ECO:0000259" key="9">
    <source>
        <dbReference type="Pfam" id="PF07715"/>
    </source>
</evidence>
<evidence type="ECO:0000256" key="5">
    <source>
        <dbReference type="ARBA" id="ARBA00023136"/>
    </source>
</evidence>
<dbReference type="Pfam" id="PF13715">
    <property type="entry name" value="CarbopepD_reg_2"/>
    <property type="match status" value="1"/>
</dbReference>
<dbReference type="InterPro" id="IPR039426">
    <property type="entry name" value="TonB-dep_rcpt-like"/>
</dbReference>
<dbReference type="Pfam" id="PF07715">
    <property type="entry name" value="Plug"/>
    <property type="match status" value="1"/>
</dbReference>
<reference evidence="10 11" key="1">
    <citation type="submission" date="2016-07" db="EMBL/GenBank/DDBJ databases">
        <title>Genome analysis of Sphingobacterium siyangense T12B17.</title>
        <authorList>
            <person name="Xu D."/>
            <person name="Su Y."/>
            <person name="Zheng S."/>
        </authorList>
    </citation>
    <scope>NUCLEOTIDE SEQUENCE [LARGE SCALE GENOMIC DNA]</scope>
    <source>
        <strain evidence="10 11">T12B17</strain>
    </source>
</reference>
<keyword evidence="4 7" id="KW-0812">Transmembrane</keyword>
<evidence type="ECO:0000256" key="6">
    <source>
        <dbReference type="ARBA" id="ARBA00023237"/>
    </source>
</evidence>
<dbReference type="InterPro" id="IPR037066">
    <property type="entry name" value="Plug_dom_sf"/>
</dbReference>
<dbReference type="InterPro" id="IPR036942">
    <property type="entry name" value="Beta-barrel_TonB_sf"/>
</dbReference>
<evidence type="ECO:0000256" key="1">
    <source>
        <dbReference type="ARBA" id="ARBA00004571"/>
    </source>
</evidence>
<dbReference type="Gene3D" id="2.40.170.20">
    <property type="entry name" value="TonB-dependent receptor, beta-barrel domain"/>
    <property type="match status" value="1"/>
</dbReference>
<comment type="similarity">
    <text evidence="7">Belongs to the TonB-dependent receptor family.</text>
</comment>
<feature type="domain" description="TonB-dependent receptor plug" evidence="9">
    <location>
        <begin position="122"/>
        <end position="231"/>
    </location>
</feature>
<keyword evidence="11" id="KW-1185">Reference proteome</keyword>
<dbReference type="Proteomes" id="UP000286402">
    <property type="component" value="Unassembled WGS sequence"/>
</dbReference>
<dbReference type="SUPFAM" id="SSF49464">
    <property type="entry name" value="Carboxypeptidase regulatory domain-like"/>
    <property type="match status" value="1"/>
</dbReference>